<feature type="signal peptide" evidence="1">
    <location>
        <begin position="1"/>
        <end position="21"/>
    </location>
</feature>
<organism evidence="2 3">
    <name type="scientific">Sphingobacterium faecale</name>
    <dbReference type="NCBI Taxonomy" id="2803775"/>
    <lineage>
        <taxon>Bacteria</taxon>
        <taxon>Pseudomonadati</taxon>
        <taxon>Bacteroidota</taxon>
        <taxon>Sphingobacteriia</taxon>
        <taxon>Sphingobacteriales</taxon>
        <taxon>Sphingobacteriaceae</taxon>
        <taxon>Sphingobacterium</taxon>
    </lineage>
</organism>
<reference evidence="2 3" key="1">
    <citation type="submission" date="2021-01" db="EMBL/GenBank/DDBJ databases">
        <title>C459-1 draft genome sequence.</title>
        <authorList>
            <person name="Zhang X.-F."/>
        </authorList>
    </citation>
    <scope>NUCLEOTIDE SEQUENCE [LARGE SCALE GENOMIC DNA]</scope>
    <source>
        <strain evidence="3">C459-1</strain>
    </source>
</reference>
<sequence length="343" mass="37773">MKGHIYLKLGVICLLFTSLLASCSKTEYEPTKLPYKEITKFAIAGFVAGDTVTGVITTDEILVYWDQAVPLPETITPKISVSTGARISPAAGTTVTLHEQTKFTVTADDGSTQDYRIKFILQQPDPIILSTNTTVLQWTDSPFLGITGQYFLAGGDPTNIRVFARRLRDGVEFDLNVDPGYTKSVALRASLPAFTTASDTGRHDIFLSVAQKTIEVSKVRINAPSLRSDFFSFTRQPSSLSAGDDVSILIDDKAAGAILKLYRGRFAEVWLNLEQSSPNSYKQLKISNVTEDGNTIKFKIPADASTALGYKLTSIFFRIKDTSHWEGYQTYSHITGDKNITIQ</sequence>
<dbReference type="EMBL" id="JAERTY010000001">
    <property type="protein sequence ID" value="MBL1407250.1"/>
    <property type="molecule type" value="Genomic_DNA"/>
</dbReference>
<dbReference type="RefSeq" id="WP_202101068.1">
    <property type="nucleotide sequence ID" value="NZ_JAERTY010000001.1"/>
</dbReference>
<keyword evidence="1" id="KW-0732">Signal</keyword>
<dbReference type="PROSITE" id="PS51257">
    <property type="entry name" value="PROKAR_LIPOPROTEIN"/>
    <property type="match status" value="1"/>
</dbReference>
<evidence type="ECO:0008006" key="4">
    <source>
        <dbReference type="Google" id="ProtNLM"/>
    </source>
</evidence>
<proteinExistence type="predicted"/>
<feature type="chain" id="PRO_5045952258" description="DUF5018 domain-containing protein" evidence="1">
    <location>
        <begin position="22"/>
        <end position="343"/>
    </location>
</feature>
<comment type="caution">
    <text evidence="2">The sequence shown here is derived from an EMBL/GenBank/DDBJ whole genome shotgun (WGS) entry which is preliminary data.</text>
</comment>
<evidence type="ECO:0000313" key="2">
    <source>
        <dbReference type="EMBL" id="MBL1407250.1"/>
    </source>
</evidence>
<accession>A0ABS1QYK2</accession>
<evidence type="ECO:0000256" key="1">
    <source>
        <dbReference type="SAM" id="SignalP"/>
    </source>
</evidence>
<keyword evidence="3" id="KW-1185">Reference proteome</keyword>
<name>A0ABS1QYK2_9SPHI</name>
<gene>
    <name evidence="2" type="ORF">JKG61_00655</name>
</gene>
<dbReference type="Proteomes" id="UP000625283">
    <property type="component" value="Unassembled WGS sequence"/>
</dbReference>
<evidence type="ECO:0000313" key="3">
    <source>
        <dbReference type="Proteomes" id="UP000625283"/>
    </source>
</evidence>
<protein>
    <recommendedName>
        <fullName evidence="4">DUF5018 domain-containing protein</fullName>
    </recommendedName>
</protein>
<dbReference type="Gene3D" id="2.60.40.2340">
    <property type="match status" value="1"/>
</dbReference>